<dbReference type="InterPro" id="IPR005064">
    <property type="entry name" value="BUG"/>
</dbReference>
<evidence type="ECO:0000256" key="2">
    <source>
        <dbReference type="SAM" id="SignalP"/>
    </source>
</evidence>
<organism evidence="3 4">
    <name type="scientific">Orrella marina</name>
    <dbReference type="NCBI Taxonomy" id="2163011"/>
    <lineage>
        <taxon>Bacteria</taxon>
        <taxon>Pseudomonadati</taxon>
        <taxon>Pseudomonadota</taxon>
        <taxon>Betaproteobacteria</taxon>
        <taxon>Burkholderiales</taxon>
        <taxon>Alcaligenaceae</taxon>
        <taxon>Orrella</taxon>
    </lineage>
</organism>
<dbReference type="PIRSF" id="PIRSF017082">
    <property type="entry name" value="YflP"/>
    <property type="match status" value="1"/>
</dbReference>
<keyword evidence="2" id="KW-0732">Signal</keyword>
<dbReference type="KEGG" id="boz:DBV39_02095"/>
<protein>
    <submittedName>
        <fullName evidence="3">ABC transporter substrate-binding protein</fullName>
    </submittedName>
</protein>
<dbReference type="EMBL" id="CP028901">
    <property type="protein sequence ID" value="AWB35573.1"/>
    <property type="molecule type" value="Genomic_DNA"/>
</dbReference>
<feature type="chain" id="PRO_5015348402" evidence="2">
    <location>
        <begin position="22"/>
        <end position="318"/>
    </location>
</feature>
<evidence type="ECO:0000256" key="1">
    <source>
        <dbReference type="ARBA" id="ARBA00006987"/>
    </source>
</evidence>
<evidence type="ECO:0000313" key="3">
    <source>
        <dbReference type="EMBL" id="AWB35573.1"/>
    </source>
</evidence>
<dbReference type="Proteomes" id="UP000244571">
    <property type="component" value="Chromosome"/>
</dbReference>
<keyword evidence="4" id="KW-1185">Reference proteome</keyword>
<feature type="signal peptide" evidence="2">
    <location>
        <begin position="1"/>
        <end position="21"/>
    </location>
</feature>
<dbReference type="PANTHER" id="PTHR42928">
    <property type="entry name" value="TRICARBOXYLATE-BINDING PROTEIN"/>
    <property type="match status" value="1"/>
</dbReference>
<name>A0A2R4XP42_9BURK</name>
<proteinExistence type="inferred from homology"/>
<accession>A0A2R4XP42</accession>
<gene>
    <name evidence="3" type="ORF">DBV39_02095</name>
</gene>
<dbReference type="Gene3D" id="3.40.190.10">
    <property type="entry name" value="Periplasmic binding protein-like II"/>
    <property type="match status" value="1"/>
</dbReference>
<dbReference type="AlphaFoldDB" id="A0A2R4XP42"/>
<dbReference type="CDD" id="cd07012">
    <property type="entry name" value="PBP2_Bug_TTT"/>
    <property type="match status" value="1"/>
</dbReference>
<dbReference type="InterPro" id="IPR042100">
    <property type="entry name" value="Bug_dom1"/>
</dbReference>
<comment type="similarity">
    <text evidence="1">Belongs to the UPF0065 (bug) family.</text>
</comment>
<dbReference type="Gene3D" id="3.40.190.150">
    <property type="entry name" value="Bordetella uptake gene, domain 1"/>
    <property type="match status" value="1"/>
</dbReference>
<reference evidence="3 4" key="1">
    <citation type="submission" date="2018-04" db="EMBL/GenBank/DDBJ databases">
        <title>Bordetella sp. HZ20 isolated from seawater.</title>
        <authorList>
            <person name="Sun C."/>
        </authorList>
    </citation>
    <scope>NUCLEOTIDE SEQUENCE [LARGE SCALE GENOMIC DNA]</scope>
    <source>
        <strain evidence="3 4">HZ20</strain>
    </source>
</reference>
<sequence>MKVRLLASALCVALTSGVAHAEYPDRPIRVLVGYSPGGSADLIARLVTGAMSEKLGQPIVIESRPGAGSTIASNALAKAPADGYVLGLATGNIYGVDQTAYSVSYTADDFTPINLLGSYPLILAVNTETGPKSFSEFMDKAKANPGTMFYSSSGIAGSPHTSAVMLQDYMGTEFTHVPFKGGNPALVAVAQGEVDFSMGTAPSVLPLGRGEKVRMLAISSAKRSPIAPELPTIAESGVDGFEYSFWFGLFGPAGLPDDVTQKLFEVSKEVLADPQVQDKLIKIGSEAGTFQSREDFVTFAKENGEFTLEKVNRARSLE</sequence>
<dbReference type="OrthoDB" id="8678477at2"/>
<dbReference type="PANTHER" id="PTHR42928:SF5">
    <property type="entry name" value="BLR1237 PROTEIN"/>
    <property type="match status" value="1"/>
</dbReference>
<evidence type="ECO:0000313" key="4">
    <source>
        <dbReference type="Proteomes" id="UP000244571"/>
    </source>
</evidence>
<dbReference type="RefSeq" id="WP_108623029.1">
    <property type="nucleotide sequence ID" value="NZ_CP028901.1"/>
</dbReference>
<dbReference type="Pfam" id="PF03401">
    <property type="entry name" value="TctC"/>
    <property type="match status" value="1"/>
</dbReference>
<dbReference type="SUPFAM" id="SSF53850">
    <property type="entry name" value="Periplasmic binding protein-like II"/>
    <property type="match status" value="1"/>
</dbReference>